<name>A0A922CU88_MANSE</name>
<accession>A0A922CU88</accession>
<comment type="caution">
    <text evidence="5">The sequence shown here is derived from an EMBL/GenBank/DDBJ whole genome shotgun (WGS) entry which is preliminary data.</text>
</comment>
<dbReference type="AlphaFoldDB" id="A0A922CU88"/>
<organism evidence="5 6">
    <name type="scientific">Manduca sexta</name>
    <name type="common">Tobacco hawkmoth</name>
    <name type="synonym">Tobacco hornworm</name>
    <dbReference type="NCBI Taxonomy" id="7130"/>
    <lineage>
        <taxon>Eukaryota</taxon>
        <taxon>Metazoa</taxon>
        <taxon>Ecdysozoa</taxon>
        <taxon>Arthropoda</taxon>
        <taxon>Hexapoda</taxon>
        <taxon>Insecta</taxon>
        <taxon>Pterygota</taxon>
        <taxon>Neoptera</taxon>
        <taxon>Endopterygota</taxon>
        <taxon>Lepidoptera</taxon>
        <taxon>Glossata</taxon>
        <taxon>Ditrysia</taxon>
        <taxon>Bombycoidea</taxon>
        <taxon>Sphingidae</taxon>
        <taxon>Sphinginae</taxon>
        <taxon>Sphingini</taxon>
        <taxon>Manduca</taxon>
    </lineage>
</organism>
<protein>
    <submittedName>
        <fullName evidence="5">Uncharacterized protein</fullName>
    </submittedName>
</protein>
<dbReference type="InterPro" id="IPR006853">
    <property type="entry name" value="Poxin_vir"/>
</dbReference>
<dbReference type="HAMAP" id="MF_04143">
    <property type="entry name" value="Poxins"/>
    <property type="match status" value="1"/>
</dbReference>
<comment type="function">
    <text evidence="4">Nuclease that cleaves 2',3'-cGAMP.</text>
</comment>
<keyword evidence="6" id="KW-1185">Reference proteome</keyword>
<evidence type="ECO:0000256" key="3">
    <source>
        <dbReference type="ARBA" id="ARBA00023932"/>
    </source>
</evidence>
<comment type="catalytic activity">
    <reaction evidence="3">
        <text>2',3'-cGAMP + H2O = Gp(2'-5')Ap(3') + H(+)</text>
        <dbReference type="Rhea" id="RHEA:59472"/>
        <dbReference type="ChEBI" id="CHEBI:15377"/>
        <dbReference type="ChEBI" id="CHEBI:15378"/>
        <dbReference type="ChEBI" id="CHEBI:143093"/>
        <dbReference type="ChEBI" id="CHEBI:143098"/>
    </reaction>
    <physiologicalReaction direction="left-to-right" evidence="3">
        <dbReference type="Rhea" id="RHEA:59473"/>
    </physiologicalReaction>
</comment>
<evidence type="ECO:0000256" key="2">
    <source>
        <dbReference type="ARBA" id="ARBA00022801"/>
    </source>
</evidence>
<reference evidence="5" key="1">
    <citation type="journal article" date="2016" name="Insect Biochem. Mol. Biol.">
        <title>Multifaceted biological insights from a draft genome sequence of the tobacco hornworm moth, Manduca sexta.</title>
        <authorList>
            <person name="Kanost M.R."/>
            <person name="Arrese E.L."/>
            <person name="Cao X."/>
            <person name="Chen Y.R."/>
            <person name="Chellapilla S."/>
            <person name="Goldsmith M.R."/>
            <person name="Grosse-Wilde E."/>
            <person name="Heckel D.G."/>
            <person name="Herndon N."/>
            <person name="Jiang H."/>
            <person name="Papanicolaou A."/>
            <person name="Qu J."/>
            <person name="Soulages J.L."/>
            <person name="Vogel H."/>
            <person name="Walters J."/>
            <person name="Waterhouse R.M."/>
            <person name="Ahn S.J."/>
            <person name="Almeida F.C."/>
            <person name="An C."/>
            <person name="Aqrawi P."/>
            <person name="Bretschneider A."/>
            <person name="Bryant W.B."/>
            <person name="Bucks S."/>
            <person name="Chao H."/>
            <person name="Chevignon G."/>
            <person name="Christen J.M."/>
            <person name="Clarke D.F."/>
            <person name="Dittmer N.T."/>
            <person name="Ferguson L.C.F."/>
            <person name="Garavelou S."/>
            <person name="Gordon K.H.J."/>
            <person name="Gunaratna R.T."/>
            <person name="Han Y."/>
            <person name="Hauser F."/>
            <person name="He Y."/>
            <person name="Heidel-Fischer H."/>
            <person name="Hirsh A."/>
            <person name="Hu Y."/>
            <person name="Jiang H."/>
            <person name="Kalra D."/>
            <person name="Klinner C."/>
            <person name="Konig C."/>
            <person name="Kovar C."/>
            <person name="Kroll A.R."/>
            <person name="Kuwar S.S."/>
            <person name="Lee S.L."/>
            <person name="Lehman R."/>
            <person name="Li K."/>
            <person name="Li Z."/>
            <person name="Liang H."/>
            <person name="Lovelace S."/>
            <person name="Lu Z."/>
            <person name="Mansfield J.H."/>
            <person name="McCulloch K.J."/>
            <person name="Mathew T."/>
            <person name="Morton B."/>
            <person name="Muzny D.M."/>
            <person name="Neunemann D."/>
            <person name="Ongeri F."/>
            <person name="Pauchet Y."/>
            <person name="Pu L.L."/>
            <person name="Pyrousis I."/>
            <person name="Rao X.J."/>
            <person name="Redding A."/>
            <person name="Roesel C."/>
            <person name="Sanchez-Gracia A."/>
            <person name="Schaack S."/>
            <person name="Shukla A."/>
            <person name="Tetreau G."/>
            <person name="Wang Y."/>
            <person name="Xiong G.H."/>
            <person name="Traut W."/>
            <person name="Walsh T.K."/>
            <person name="Worley K.C."/>
            <person name="Wu D."/>
            <person name="Wu W."/>
            <person name="Wu Y.Q."/>
            <person name="Zhang X."/>
            <person name="Zou Z."/>
            <person name="Zucker H."/>
            <person name="Briscoe A.D."/>
            <person name="Burmester T."/>
            <person name="Clem R.J."/>
            <person name="Feyereisen R."/>
            <person name="Grimmelikhuijzen C.J.P."/>
            <person name="Hamodrakas S.J."/>
            <person name="Hansson B.S."/>
            <person name="Huguet E."/>
            <person name="Jermiin L.S."/>
            <person name="Lan Q."/>
            <person name="Lehman H.K."/>
            <person name="Lorenzen M."/>
            <person name="Merzendorfer H."/>
            <person name="Michalopoulos I."/>
            <person name="Morton D.B."/>
            <person name="Muthukrishnan S."/>
            <person name="Oakeshott J.G."/>
            <person name="Palmer W."/>
            <person name="Park Y."/>
            <person name="Passarelli A.L."/>
            <person name="Rozas J."/>
            <person name="Schwartz L.M."/>
            <person name="Smith W."/>
            <person name="Southgate A."/>
            <person name="Vilcinskas A."/>
            <person name="Vogt R."/>
            <person name="Wang P."/>
            <person name="Werren J."/>
            <person name="Yu X.Q."/>
            <person name="Zhou J.J."/>
            <person name="Brown S.J."/>
            <person name="Scherer S.E."/>
            <person name="Richards S."/>
            <person name="Blissard G.W."/>
        </authorList>
    </citation>
    <scope>NUCLEOTIDE SEQUENCE</scope>
</reference>
<evidence type="ECO:0000313" key="5">
    <source>
        <dbReference type="EMBL" id="KAG6458572.1"/>
    </source>
</evidence>
<dbReference type="GO" id="GO:0016787">
    <property type="term" value="F:hydrolase activity"/>
    <property type="evidence" value="ECO:0007669"/>
    <property type="project" value="UniProtKB-KW"/>
</dbReference>
<dbReference type="EMBL" id="JH668588">
    <property type="protein sequence ID" value="KAG6458572.1"/>
    <property type="molecule type" value="Genomic_DNA"/>
</dbReference>
<evidence type="ECO:0000313" key="6">
    <source>
        <dbReference type="Proteomes" id="UP000791440"/>
    </source>
</evidence>
<reference evidence="5" key="2">
    <citation type="submission" date="2020-12" db="EMBL/GenBank/DDBJ databases">
        <authorList>
            <person name="Kanost M."/>
        </authorList>
    </citation>
    <scope>NUCLEOTIDE SEQUENCE</scope>
</reference>
<proteinExistence type="inferred from homology"/>
<dbReference type="Proteomes" id="UP000791440">
    <property type="component" value="Unassembled WGS sequence"/>
</dbReference>
<dbReference type="GO" id="GO:0061507">
    <property type="term" value="F:2',3'-cyclic GMP-AMP binding"/>
    <property type="evidence" value="ECO:0007669"/>
    <property type="project" value="UniProtKB-UniRule"/>
</dbReference>
<gene>
    <name evidence="5" type="ORF">O3G_MSEX010945</name>
</gene>
<evidence type="ECO:0000256" key="4">
    <source>
        <dbReference type="HAMAP-Rule" id="MF_04143"/>
    </source>
</evidence>
<evidence type="ECO:0000256" key="1">
    <source>
        <dbReference type="ARBA" id="ARBA00022722"/>
    </source>
</evidence>
<keyword evidence="2 4" id="KW-0378">Hydrolase</keyword>
<keyword evidence="1 4" id="KW-0540">Nuclease</keyword>
<sequence length="281" mass="31355">MFLPRFLTIAMMYYKMSAVLYSFLIVPLCYGAILDNYNIAMSKRTVLNENYKGLVENFSIPAEVHERDGKKYASFGEVVPIHCCTPEEVEAREKTTHHYCDIFTERALAPLGELAYVRLDENTAEKVFINRSKRLLVVSHDGALAQWRAAPSFESANVFVAGSPIVNKDGELVSVVTAKRGNHYAVSNFEGEGGYFATTNPWTIINTPEGASIYGDRSFNTRAEVREYIASLPPPEVSVLLPPKPVLHTGHSSRLALVTHNGVQLAHFYLHGVIVNNIEYL</sequence>
<dbReference type="GO" id="GO:0004518">
    <property type="term" value="F:nuclease activity"/>
    <property type="evidence" value="ECO:0007669"/>
    <property type="project" value="UniProtKB-UniRule"/>
</dbReference>